<organism evidence="2 3">
    <name type="scientific">Natronomonas aquatica</name>
    <dbReference type="NCBI Taxonomy" id="2841590"/>
    <lineage>
        <taxon>Archaea</taxon>
        <taxon>Methanobacteriati</taxon>
        <taxon>Methanobacteriota</taxon>
        <taxon>Stenosarchaea group</taxon>
        <taxon>Halobacteria</taxon>
        <taxon>Halobacteriales</taxon>
        <taxon>Natronomonadaceae</taxon>
        <taxon>Natronomonas</taxon>
    </lineage>
</organism>
<name>A0A9R1CWC1_9EURY</name>
<gene>
    <name evidence="2" type="ORF">KM295_15005</name>
</gene>
<feature type="transmembrane region" description="Helical" evidence="1">
    <location>
        <begin position="165"/>
        <end position="181"/>
    </location>
</feature>
<dbReference type="RefSeq" id="WP_256030852.1">
    <property type="nucleotide sequence ID" value="NZ_JAHLKM010000035.1"/>
</dbReference>
<evidence type="ECO:0000313" key="2">
    <source>
        <dbReference type="EMBL" id="MCQ4334761.1"/>
    </source>
</evidence>
<feature type="transmembrane region" description="Helical" evidence="1">
    <location>
        <begin position="133"/>
        <end position="153"/>
    </location>
</feature>
<keyword evidence="1" id="KW-0812">Transmembrane</keyword>
<keyword evidence="1" id="KW-0472">Membrane</keyword>
<reference evidence="2" key="1">
    <citation type="journal article" date="2023" name="Front. Microbiol.">
        <title>Genomic-based phylogenetic and metabolic analyses of the genus Natronomonas, and description of Natronomonas aquatica sp. nov.</title>
        <authorList>
            <person name="Garcia-Roldan A."/>
            <person name="Duran-Viseras A."/>
            <person name="de la Haba R.R."/>
            <person name="Corral P."/>
            <person name="Sanchez-Porro C."/>
            <person name="Ventosa A."/>
        </authorList>
    </citation>
    <scope>NUCLEOTIDE SEQUENCE</scope>
    <source>
        <strain evidence="2">F2-12</strain>
    </source>
</reference>
<sequence length="282" mass="30512">MNNDVTRVQSLRRAPIPLVVLLSIPVFLAGIHATTTEAIRTQLYFSLTDPLWYTAWTAAAVHGSWTHLEANMVAYLLATLTGYGIYTKWERERLMLLIFAVVLVTTPPVQSLIDYVVLNIHLNVVGPGAHTKGFSGVVGAFVGMLIASIGGYITHRTNTTIGNHAILTVFFLASIVLFAVYPPDGHVLIVTAVLLLIGFGITTYTIITELNIRDVNGIRNRISQAFDDVVLVYVSTVVALTLVYLSFPADPGAGETTANIIAHLTGIVYGFLATTTLVRSTA</sequence>
<comment type="caution">
    <text evidence="2">The sequence shown here is derived from an EMBL/GenBank/DDBJ whole genome shotgun (WGS) entry which is preliminary data.</text>
</comment>
<evidence type="ECO:0000256" key="1">
    <source>
        <dbReference type="SAM" id="Phobius"/>
    </source>
</evidence>
<proteinExistence type="predicted"/>
<protein>
    <submittedName>
        <fullName evidence="2">Uncharacterized protein</fullName>
    </submittedName>
</protein>
<dbReference type="Proteomes" id="UP001139494">
    <property type="component" value="Unassembled WGS sequence"/>
</dbReference>
<keyword evidence="3" id="KW-1185">Reference proteome</keyword>
<feature type="transmembrane region" description="Helical" evidence="1">
    <location>
        <begin position="187"/>
        <end position="207"/>
    </location>
</feature>
<feature type="transmembrane region" description="Helical" evidence="1">
    <location>
        <begin position="94"/>
        <end position="113"/>
    </location>
</feature>
<dbReference type="EMBL" id="JAHLKM010000035">
    <property type="protein sequence ID" value="MCQ4334761.1"/>
    <property type="molecule type" value="Genomic_DNA"/>
</dbReference>
<feature type="transmembrane region" description="Helical" evidence="1">
    <location>
        <begin position="228"/>
        <end position="247"/>
    </location>
</feature>
<accession>A0A9R1CWC1</accession>
<dbReference type="AlphaFoldDB" id="A0A9R1CWC1"/>
<feature type="transmembrane region" description="Helical" evidence="1">
    <location>
        <begin position="70"/>
        <end position="87"/>
    </location>
</feature>
<feature type="transmembrane region" description="Helical" evidence="1">
    <location>
        <begin position="259"/>
        <end position="278"/>
    </location>
</feature>
<evidence type="ECO:0000313" key="3">
    <source>
        <dbReference type="Proteomes" id="UP001139494"/>
    </source>
</evidence>
<keyword evidence="1" id="KW-1133">Transmembrane helix</keyword>